<feature type="compositionally biased region" description="Low complexity" evidence="1">
    <location>
        <begin position="44"/>
        <end position="81"/>
    </location>
</feature>
<dbReference type="InterPro" id="IPR004027">
    <property type="entry name" value="SEC_C_motif"/>
</dbReference>
<evidence type="ECO:0008006" key="4">
    <source>
        <dbReference type="Google" id="ProtNLM"/>
    </source>
</evidence>
<dbReference type="AlphaFoldDB" id="A0A538U1U7"/>
<dbReference type="EMBL" id="VBPB01000271">
    <property type="protein sequence ID" value="TMQ69876.1"/>
    <property type="molecule type" value="Genomic_DNA"/>
</dbReference>
<evidence type="ECO:0000256" key="1">
    <source>
        <dbReference type="SAM" id="MobiDB-lite"/>
    </source>
</evidence>
<reference evidence="2 3" key="1">
    <citation type="journal article" date="2019" name="Nat. Microbiol.">
        <title>Mediterranean grassland soil C-N compound turnover is dependent on rainfall and depth, and is mediated by genomically divergent microorganisms.</title>
        <authorList>
            <person name="Diamond S."/>
            <person name="Andeer P.F."/>
            <person name="Li Z."/>
            <person name="Crits-Christoph A."/>
            <person name="Burstein D."/>
            <person name="Anantharaman K."/>
            <person name="Lane K.R."/>
            <person name="Thomas B.C."/>
            <person name="Pan C."/>
            <person name="Northen T.R."/>
            <person name="Banfield J.F."/>
        </authorList>
    </citation>
    <scope>NUCLEOTIDE SEQUENCE [LARGE SCALE GENOMIC DNA]</scope>
    <source>
        <strain evidence="2">WS_11</strain>
    </source>
</reference>
<evidence type="ECO:0000313" key="2">
    <source>
        <dbReference type="EMBL" id="TMQ69876.1"/>
    </source>
</evidence>
<proteinExistence type="predicted"/>
<dbReference type="Pfam" id="PF02810">
    <property type="entry name" value="SEC-C"/>
    <property type="match status" value="1"/>
</dbReference>
<dbReference type="SUPFAM" id="SSF103642">
    <property type="entry name" value="Sec-C motif"/>
    <property type="match status" value="1"/>
</dbReference>
<feature type="compositionally biased region" description="Basic residues" evidence="1">
    <location>
        <begin position="1"/>
        <end position="16"/>
    </location>
</feature>
<accession>A0A538U1U7</accession>
<comment type="caution">
    <text evidence="2">The sequence shown here is derived from an EMBL/GenBank/DDBJ whole genome shotgun (WGS) entry which is preliminary data.</text>
</comment>
<gene>
    <name evidence="2" type="ORF">E6K81_13940</name>
</gene>
<dbReference type="Gene3D" id="3.10.450.50">
    <property type="match status" value="1"/>
</dbReference>
<organism evidence="2 3">
    <name type="scientific">Eiseniibacteriota bacterium</name>
    <dbReference type="NCBI Taxonomy" id="2212470"/>
    <lineage>
        <taxon>Bacteria</taxon>
        <taxon>Candidatus Eiseniibacteriota</taxon>
    </lineage>
</organism>
<name>A0A538U1U7_UNCEI</name>
<evidence type="ECO:0000313" key="3">
    <source>
        <dbReference type="Proteomes" id="UP000319771"/>
    </source>
</evidence>
<dbReference type="Proteomes" id="UP000319771">
    <property type="component" value="Unassembled WGS sequence"/>
</dbReference>
<protein>
    <recommendedName>
        <fullName evidence="4">SEC-C domain-containing protein</fullName>
    </recommendedName>
</protein>
<sequence>MASRAARHWRCNRSRRVPPEVVSRGRTRSSGQRAPTGARRRGRIPIPAGGSIAGSTASSSRTRTTGCWRRSTPTSSSSKTPRTVRRAPGGHAPAQRAWAAARAMNPWACMAAKAAREVQVIRRNDPCPCGSGRRFKRCCLLRPPGPGSRTAGEFRFEPGSYGGPGGYVPSLACFREWTSGQKHYRLVLANPSHVVDSDREALARATADFSEACRVDDASGSVEAMGRHLSGRGYVIVENFKVVDQDA</sequence>
<feature type="region of interest" description="Disordered" evidence="1">
    <location>
        <begin position="1"/>
        <end position="94"/>
    </location>
</feature>